<dbReference type="GeneID" id="25368252"/>
<evidence type="ECO:0000313" key="1">
    <source>
        <dbReference type="EMBL" id="KEQ98164.1"/>
    </source>
</evidence>
<dbReference type="EMBL" id="KL584752">
    <property type="protein sequence ID" value="KEQ98164.1"/>
    <property type="molecule type" value="Genomic_DNA"/>
</dbReference>
<name>A0A074YPW3_AURSE</name>
<protein>
    <submittedName>
        <fullName evidence="1">Uncharacterized protein</fullName>
    </submittedName>
</protein>
<organism evidence="1 2">
    <name type="scientific">Aureobasidium subglaciale (strain EXF-2481)</name>
    <name type="common">Aureobasidium pullulans var. subglaciale</name>
    <dbReference type="NCBI Taxonomy" id="1043005"/>
    <lineage>
        <taxon>Eukaryota</taxon>
        <taxon>Fungi</taxon>
        <taxon>Dikarya</taxon>
        <taxon>Ascomycota</taxon>
        <taxon>Pezizomycotina</taxon>
        <taxon>Dothideomycetes</taxon>
        <taxon>Dothideomycetidae</taxon>
        <taxon>Dothideales</taxon>
        <taxon>Saccotheciaceae</taxon>
        <taxon>Aureobasidium</taxon>
    </lineage>
</organism>
<dbReference type="HOGENOM" id="CLU_1660394_0_0_1"/>
<evidence type="ECO:0000313" key="2">
    <source>
        <dbReference type="Proteomes" id="UP000030641"/>
    </source>
</evidence>
<dbReference type="Proteomes" id="UP000030641">
    <property type="component" value="Unassembled WGS sequence"/>
</dbReference>
<keyword evidence="2" id="KW-1185">Reference proteome</keyword>
<gene>
    <name evidence="1" type="ORF">AUEXF2481DRAFT_471577</name>
</gene>
<dbReference type="InParanoid" id="A0A074YPW3"/>
<reference evidence="1 2" key="1">
    <citation type="journal article" date="2014" name="BMC Genomics">
        <title>Genome sequencing of four Aureobasidium pullulans varieties: biotechnological potential, stress tolerance, and description of new species.</title>
        <authorList>
            <person name="Gostin Ar C."/>
            <person name="Ohm R.A."/>
            <person name="Kogej T."/>
            <person name="Sonjak S."/>
            <person name="Turk M."/>
            <person name="Zajc J."/>
            <person name="Zalar P."/>
            <person name="Grube M."/>
            <person name="Sun H."/>
            <person name="Han J."/>
            <person name="Sharma A."/>
            <person name="Chiniquy J."/>
            <person name="Ngan C.Y."/>
            <person name="Lipzen A."/>
            <person name="Barry K."/>
            <person name="Grigoriev I.V."/>
            <person name="Gunde-Cimerman N."/>
        </authorList>
    </citation>
    <scope>NUCLEOTIDE SEQUENCE [LARGE SCALE GENOMIC DNA]</scope>
    <source>
        <strain evidence="1 2">EXF-2481</strain>
    </source>
</reference>
<sequence length="159" mass="17891">MAVGMHLDIHFSHPFTCLRVSSNTSVAVEVNSRIVTSSSYRYAIGPYFYGARRSISGPHVLSKGSKWSSASALILFEGWVHNCRALKPTLQRFLRSERLLSHMQLLLQMASLPIASDQAQTFRKVFPPHFSDVCIYTNSAVIYHVLNLQIPKLQSHDSD</sequence>
<proteinExistence type="predicted"/>
<dbReference type="RefSeq" id="XP_013347018.1">
    <property type="nucleotide sequence ID" value="XM_013491564.1"/>
</dbReference>
<accession>A0A074YPW3</accession>
<dbReference type="AlphaFoldDB" id="A0A074YPW3"/>